<keyword evidence="2" id="KW-1185">Reference proteome</keyword>
<reference evidence="1 2" key="1">
    <citation type="submission" date="2023-08" db="EMBL/GenBank/DDBJ databases">
        <title>Complete Genome and Methylome dissection of Serratia fonticola NEB369.</title>
        <authorList>
            <person name="Fomenkov A."/>
            <person name="Roberts R.D."/>
        </authorList>
    </citation>
    <scope>NUCLEOTIDE SEQUENCE [LARGE SCALE GENOMIC DNA]</scope>
    <source>
        <strain evidence="1 2">NEB369</strain>
    </source>
</reference>
<name>A0ABY9PY99_SERFO</name>
<dbReference type="RefSeq" id="WP_309206884.1">
    <property type="nucleotide sequence ID" value="NZ_CP133586.1"/>
</dbReference>
<dbReference type="EMBL" id="CP133586">
    <property type="protein sequence ID" value="WMT17519.1"/>
    <property type="molecule type" value="Genomic_DNA"/>
</dbReference>
<protein>
    <submittedName>
        <fullName evidence="1">Uncharacterized protein</fullName>
    </submittedName>
</protein>
<dbReference type="Proteomes" id="UP001235341">
    <property type="component" value="Chromosome"/>
</dbReference>
<organism evidence="1 2">
    <name type="scientific">Serratia fonticola</name>
    <dbReference type="NCBI Taxonomy" id="47917"/>
    <lineage>
        <taxon>Bacteria</taxon>
        <taxon>Pseudomonadati</taxon>
        <taxon>Pseudomonadota</taxon>
        <taxon>Gammaproteobacteria</taxon>
        <taxon>Enterobacterales</taxon>
        <taxon>Yersiniaceae</taxon>
        <taxon>Serratia</taxon>
    </lineage>
</organism>
<evidence type="ECO:0000313" key="1">
    <source>
        <dbReference type="EMBL" id="WMT17519.1"/>
    </source>
</evidence>
<proteinExistence type="predicted"/>
<sequence>MNAVDKYEPAGVVHRGEFVVTKVATQRIGVDNLYAMMPGYATGGLVGNAVTDSAPIYGLRSSDNPPLTVNAPVTINQQGGGQTQPVKMTQLLELISKLLMHRLGRALQGSLNQAGRYGRC</sequence>
<evidence type="ECO:0000313" key="2">
    <source>
        <dbReference type="Proteomes" id="UP001235341"/>
    </source>
</evidence>
<accession>A0ABY9PY99</accession>
<gene>
    <name evidence="1" type="ORF">RFB13_13035</name>
</gene>